<accession>A0A4Z1QN39</accession>
<name>A0A4Z1QN39_9HYPH</name>
<reference evidence="1" key="1">
    <citation type="submission" date="2022-10" db="EMBL/GenBank/DDBJ databases">
        <title>Complete genome sequence of Agrobacterium salinitolerans CFBP5507.</title>
        <authorList>
            <person name="Tchabashvili S."/>
            <person name="Yen H.-C."/>
            <person name="Haryono M."/>
            <person name="Lin Y.-C."/>
            <person name="Lai E.-M."/>
            <person name="Kuo C.-H."/>
        </authorList>
    </citation>
    <scope>NUCLEOTIDE SEQUENCE</scope>
    <source>
        <strain evidence="1">CFBP5507</strain>
    </source>
</reference>
<dbReference type="PANTHER" id="PTHR30349">
    <property type="entry name" value="PHAGE INTEGRASE-RELATED"/>
    <property type="match status" value="1"/>
</dbReference>
<evidence type="ECO:0000313" key="2">
    <source>
        <dbReference type="Proteomes" id="UP000298735"/>
    </source>
</evidence>
<dbReference type="InterPro" id="IPR044068">
    <property type="entry name" value="CB"/>
</dbReference>
<dbReference type="Gene3D" id="1.10.443.10">
    <property type="entry name" value="Intergrase catalytic core"/>
    <property type="match status" value="1"/>
</dbReference>
<dbReference type="GO" id="GO:0003677">
    <property type="term" value="F:DNA binding"/>
    <property type="evidence" value="ECO:0007669"/>
    <property type="project" value="UniProtKB-UniRule"/>
</dbReference>
<dbReference type="GO" id="GO:0015074">
    <property type="term" value="P:DNA integration"/>
    <property type="evidence" value="ECO:0007669"/>
    <property type="project" value="InterPro"/>
</dbReference>
<dbReference type="EMBL" id="CP109969">
    <property type="protein sequence ID" value="UYZ10695.1"/>
    <property type="molecule type" value="Genomic_DNA"/>
</dbReference>
<dbReference type="CDD" id="cd01188">
    <property type="entry name" value="INT_RitA_C_like"/>
    <property type="match status" value="1"/>
</dbReference>
<dbReference type="GO" id="GO:0006310">
    <property type="term" value="P:DNA recombination"/>
    <property type="evidence" value="ECO:0007669"/>
    <property type="project" value="InterPro"/>
</dbReference>
<dbReference type="Proteomes" id="UP000298735">
    <property type="component" value="Chromosome Linear"/>
</dbReference>
<dbReference type="PROSITE" id="PS51900">
    <property type="entry name" value="CB"/>
    <property type="match status" value="1"/>
</dbReference>
<sequence length="406" mass="45561">MKQSEQRTCLDPFFASFEQSLSSRNYKPATLENYRYLLRRLGHLLDNEGIAPSSLSTELAVELARQLPASPKAQVKVPNLARLLVEHLIEIGVATRAPLTAAQAERQELLRDLETYLERQRGLSPRSVKHVLGFAARFLAHRFGDSMLDLCALRAPDVVAFMEHVVARKTPYRDKTLSSHLRSFFQYLFAQGLTTTNLSLCVPRVHKPWSARLPRYLSPDEVDAVLASVATNPRRGARDYAMLLLMARLGLRAPEVMAIQLDDIDWRAGEILVRGKGQRHDRLPIPPNVGEAISRYLRKERSSTTTRTLFVSHRAPNRPFKDSQIINSILREAFAATGVKPPTPYVGSHVLRHSLATNLVRSGASLEEIGDLLRHRSRATTMIYAKLDTDGLRSIAQPWPVAEAAQ</sequence>
<dbReference type="KEGG" id="asal:CFBP5507_24095"/>
<dbReference type="Pfam" id="PF00589">
    <property type="entry name" value="Phage_integrase"/>
    <property type="match status" value="1"/>
</dbReference>
<dbReference type="InterPro" id="IPR013762">
    <property type="entry name" value="Integrase-like_cat_sf"/>
</dbReference>
<evidence type="ECO:0000313" key="1">
    <source>
        <dbReference type="EMBL" id="UYZ10695.1"/>
    </source>
</evidence>
<dbReference type="RefSeq" id="WP_137412177.1">
    <property type="nucleotide sequence ID" value="NZ_CP109969.1"/>
</dbReference>
<proteinExistence type="predicted"/>
<dbReference type="OrthoDB" id="67979at2"/>
<dbReference type="PANTHER" id="PTHR30349:SF90">
    <property type="entry name" value="TYROSINE RECOMBINASE XERD"/>
    <property type="match status" value="1"/>
</dbReference>
<dbReference type="InterPro" id="IPR002104">
    <property type="entry name" value="Integrase_catalytic"/>
</dbReference>
<dbReference type="AlphaFoldDB" id="A0A4Z1QN39"/>
<protein>
    <submittedName>
        <fullName evidence="1">Site-specific integrase</fullName>
    </submittedName>
</protein>
<dbReference type="InterPro" id="IPR011010">
    <property type="entry name" value="DNA_brk_join_enz"/>
</dbReference>
<gene>
    <name evidence="1" type="ORF">CFBP5507_24095</name>
</gene>
<dbReference type="InterPro" id="IPR050090">
    <property type="entry name" value="Tyrosine_recombinase_XerCD"/>
</dbReference>
<dbReference type="SUPFAM" id="SSF56349">
    <property type="entry name" value="DNA breaking-rejoining enzymes"/>
    <property type="match status" value="1"/>
</dbReference>
<dbReference type="PROSITE" id="PS51898">
    <property type="entry name" value="TYR_RECOMBINASE"/>
    <property type="match status" value="1"/>
</dbReference>
<organism evidence="1 2">
    <name type="scientific">Agrobacterium salinitolerans</name>
    <dbReference type="NCBI Taxonomy" id="1183413"/>
    <lineage>
        <taxon>Bacteria</taxon>
        <taxon>Pseudomonadati</taxon>
        <taxon>Pseudomonadota</taxon>
        <taxon>Alphaproteobacteria</taxon>
        <taxon>Hyphomicrobiales</taxon>
        <taxon>Rhizobiaceae</taxon>
        <taxon>Rhizobium/Agrobacterium group</taxon>
        <taxon>Agrobacterium</taxon>
    </lineage>
</organism>